<accession>A0A409XPA4</accession>
<evidence type="ECO:0000259" key="1">
    <source>
        <dbReference type="Pfam" id="PF01814"/>
    </source>
</evidence>
<dbReference type="Gene3D" id="1.20.120.520">
    <property type="entry name" value="nmb1532 protein domain like"/>
    <property type="match status" value="2"/>
</dbReference>
<dbReference type="OrthoDB" id="58416at2759"/>
<gene>
    <name evidence="2" type="ORF">CVT25_010359</name>
</gene>
<feature type="domain" description="Hemerythrin-like" evidence="1">
    <location>
        <begin position="69"/>
        <end position="147"/>
    </location>
</feature>
<dbReference type="Proteomes" id="UP000283269">
    <property type="component" value="Unassembled WGS sequence"/>
</dbReference>
<organism evidence="2 3">
    <name type="scientific">Psilocybe cyanescens</name>
    <dbReference type="NCBI Taxonomy" id="93625"/>
    <lineage>
        <taxon>Eukaryota</taxon>
        <taxon>Fungi</taxon>
        <taxon>Dikarya</taxon>
        <taxon>Basidiomycota</taxon>
        <taxon>Agaricomycotina</taxon>
        <taxon>Agaricomycetes</taxon>
        <taxon>Agaricomycetidae</taxon>
        <taxon>Agaricales</taxon>
        <taxon>Agaricineae</taxon>
        <taxon>Strophariaceae</taxon>
        <taxon>Psilocybe</taxon>
    </lineage>
</organism>
<comment type="caution">
    <text evidence="2">The sequence shown here is derived from an EMBL/GenBank/DDBJ whole genome shotgun (WGS) entry which is preliminary data.</text>
</comment>
<dbReference type="InterPro" id="IPR012312">
    <property type="entry name" value="Hemerythrin-like"/>
</dbReference>
<dbReference type="STRING" id="93625.A0A409XPA4"/>
<dbReference type="Pfam" id="PF01814">
    <property type="entry name" value="Hemerythrin"/>
    <property type="match status" value="2"/>
</dbReference>
<reference evidence="2 3" key="1">
    <citation type="journal article" date="2018" name="Evol. Lett.">
        <title>Horizontal gene cluster transfer increased hallucinogenic mushroom diversity.</title>
        <authorList>
            <person name="Reynolds H.T."/>
            <person name="Vijayakumar V."/>
            <person name="Gluck-Thaler E."/>
            <person name="Korotkin H.B."/>
            <person name="Matheny P.B."/>
            <person name="Slot J.C."/>
        </authorList>
    </citation>
    <scope>NUCLEOTIDE SEQUENCE [LARGE SCALE GENOMIC DNA]</scope>
    <source>
        <strain evidence="2 3">2631</strain>
    </source>
</reference>
<dbReference type="AlphaFoldDB" id="A0A409XPA4"/>
<dbReference type="EMBL" id="NHYD01001028">
    <property type="protein sequence ID" value="PPQ92526.1"/>
    <property type="molecule type" value="Genomic_DNA"/>
</dbReference>
<dbReference type="InParanoid" id="A0A409XPA4"/>
<evidence type="ECO:0000313" key="2">
    <source>
        <dbReference type="EMBL" id="PPQ92526.1"/>
    </source>
</evidence>
<proteinExistence type="predicted"/>
<keyword evidence="3" id="KW-1185">Reference proteome</keyword>
<sequence length="459" mass="52812">MASDEHRYPLVPITFSSEWDFSDHAATFGIQMCLIHNVFIRCLNSIWYHAPLVKESDEVAFVGYSLAWIAMIHHHHHGEETIVFPFLQSKLDMSHNVDQHASFLDQLDSFEEYLKQLSTGKEVYNGGKVRELVEAFGDTLVSHLNDEIPTISPECLNIFDKKELDTMVDAHAAHIKTQPLTTTFVIVLTHHDFKTYPTWKGQERINHSHLAFDMSLNFSPEGPFPLISITSSNHDFDDYSTLDQWFSTELSLTHNVIIRALNSVWLNAPLVLPEDVGNFTGYGLACVAMIRAHHATQEQVVFPRLQEKIEMRTNVVQHLGFEAALQNLETYFRRVHDGIEPYDCNKILQLREDLGRDLVQHLHSEITTVAPKCMYVFTKQELKDLGHAIEDHKQTVRDSATIVPFMVTNHRKEDALDWPIVSSSMKWLGTHVGFHLHRHYWKFSPYSSDGELQTYPPRV</sequence>
<protein>
    <recommendedName>
        <fullName evidence="1">Hemerythrin-like domain-containing protein</fullName>
    </recommendedName>
</protein>
<dbReference type="PANTHER" id="PTHR38048">
    <property type="entry name" value="EXPRESSED PROTEIN"/>
    <property type="match status" value="1"/>
</dbReference>
<feature type="domain" description="Hemerythrin-like" evidence="1">
    <location>
        <begin position="284"/>
        <end position="372"/>
    </location>
</feature>
<dbReference type="CDD" id="cd12108">
    <property type="entry name" value="Hr-like"/>
    <property type="match status" value="1"/>
</dbReference>
<dbReference type="InterPro" id="IPR053206">
    <property type="entry name" value="Dimeric_xanthone_biosynth"/>
</dbReference>
<evidence type="ECO:0000313" key="3">
    <source>
        <dbReference type="Proteomes" id="UP000283269"/>
    </source>
</evidence>
<dbReference type="PANTHER" id="PTHR38048:SF2">
    <property type="entry name" value="HEMERYTHRIN-LIKE DOMAIN-CONTAINING PROTEIN"/>
    <property type="match status" value="1"/>
</dbReference>
<name>A0A409XPA4_PSICY</name>